<dbReference type="PANTHER" id="PTHR21017:SF17">
    <property type="entry name" value="PROTEIN NIPSNAP"/>
    <property type="match status" value="1"/>
</dbReference>
<dbReference type="InterPro" id="IPR051557">
    <property type="entry name" value="NipSnap_domain"/>
</dbReference>
<dbReference type="InterPro" id="IPR012577">
    <property type="entry name" value="NIPSNAP"/>
</dbReference>
<feature type="region of interest" description="Disordered" evidence="2">
    <location>
        <begin position="34"/>
        <end position="57"/>
    </location>
</feature>
<evidence type="ECO:0000256" key="2">
    <source>
        <dbReference type="SAM" id="MobiDB-lite"/>
    </source>
</evidence>
<dbReference type="PANTHER" id="PTHR21017">
    <property type="entry name" value="NIPSNAP-RELATED"/>
    <property type="match status" value="1"/>
</dbReference>
<proteinExistence type="inferred from homology"/>
<feature type="domain" description="NIPSNAP" evidence="3">
    <location>
        <begin position="62"/>
        <end position="144"/>
    </location>
</feature>
<gene>
    <name evidence="4" type="ORF">V1264_001112</name>
</gene>
<reference evidence="4 5" key="1">
    <citation type="submission" date="2024-02" db="EMBL/GenBank/DDBJ databases">
        <title>Chromosome-scale genome assembly of the rough periwinkle Littorina saxatilis.</title>
        <authorList>
            <person name="De Jode A."/>
            <person name="Faria R."/>
            <person name="Formenti G."/>
            <person name="Sims Y."/>
            <person name="Smith T.P."/>
            <person name="Tracey A."/>
            <person name="Wood J.M.D."/>
            <person name="Zagrodzka Z.B."/>
            <person name="Johannesson K."/>
            <person name="Butlin R.K."/>
            <person name="Leder E.H."/>
        </authorList>
    </citation>
    <scope>NUCLEOTIDE SEQUENCE [LARGE SCALE GENOMIC DNA]</scope>
    <source>
        <strain evidence="4">Snail1</strain>
        <tissue evidence="4">Muscle</tissue>
    </source>
</reference>
<name>A0AAN9GQI4_9CAEN</name>
<dbReference type="Proteomes" id="UP001374579">
    <property type="component" value="Unassembled WGS sequence"/>
</dbReference>
<organism evidence="4 5">
    <name type="scientific">Littorina saxatilis</name>
    <dbReference type="NCBI Taxonomy" id="31220"/>
    <lineage>
        <taxon>Eukaryota</taxon>
        <taxon>Metazoa</taxon>
        <taxon>Spiralia</taxon>
        <taxon>Lophotrochozoa</taxon>
        <taxon>Mollusca</taxon>
        <taxon>Gastropoda</taxon>
        <taxon>Caenogastropoda</taxon>
        <taxon>Littorinimorpha</taxon>
        <taxon>Littorinoidea</taxon>
        <taxon>Littorinidae</taxon>
        <taxon>Littorina</taxon>
    </lineage>
</organism>
<dbReference type="InterPro" id="IPR011008">
    <property type="entry name" value="Dimeric_a/b-barrel"/>
</dbReference>
<dbReference type="AlphaFoldDB" id="A0AAN9GQI4"/>
<protein>
    <recommendedName>
        <fullName evidence="3">NIPSNAP domain-containing protein</fullName>
    </recommendedName>
</protein>
<comment type="caution">
    <text evidence="4">The sequence shown here is derived from an EMBL/GenBank/DDBJ whole genome shotgun (WGS) entry which is preliminary data.</text>
</comment>
<dbReference type="EMBL" id="JBAMIC010000001">
    <property type="protein sequence ID" value="KAK7115190.1"/>
    <property type="molecule type" value="Genomic_DNA"/>
</dbReference>
<evidence type="ECO:0000313" key="4">
    <source>
        <dbReference type="EMBL" id="KAK7115190.1"/>
    </source>
</evidence>
<evidence type="ECO:0000256" key="1">
    <source>
        <dbReference type="ARBA" id="ARBA00005291"/>
    </source>
</evidence>
<comment type="similarity">
    <text evidence="1">Belongs to the NipSnap family.</text>
</comment>
<accession>A0AAN9GQI4</accession>
<dbReference type="Gene3D" id="3.30.70.100">
    <property type="match status" value="1"/>
</dbReference>
<sequence length="248" mass="27633">MLSLSTHTIMLTTKFTGTFAGIVCRNAVARNTVRHLSAPPPPPGDSSRGSGGVSGGGKNKVYELRIYQMKPEHYRDSLDLMAKYWPVRTAHSKPVGSWMTEIGGICETVHLWEYDGLGDRMARRLKIAADPAWTKEFWPAFFKKSLTLKCYLLSPTSGSVVNTNFDPASQGLYELQRCEPYTPLVPSVAGESVVGQFFTVYGPTPAEFILLRYTNADLAYEKALARRKSQGLKGYSRFLVPCHWSELK</sequence>
<dbReference type="Pfam" id="PF07978">
    <property type="entry name" value="NIPSNAP"/>
    <property type="match status" value="1"/>
</dbReference>
<dbReference type="GO" id="GO:0005739">
    <property type="term" value="C:mitochondrion"/>
    <property type="evidence" value="ECO:0007669"/>
    <property type="project" value="TreeGrafter"/>
</dbReference>
<keyword evidence="5" id="KW-1185">Reference proteome</keyword>
<evidence type="ECO:0000259" key="3">
    <source>
        <dbReference type="Pfam" id="PF07978"/>
    </source>
</evidence>
<evidence type="ECO:0000313" key="5">
    <source>
        <dbReference type="Proteomes" id="UP001374579"/>
    </source>
</evidence>
<dbReference type="GO" id="GO:0000423">
    <property type="term" value="P:mitophagy"/>
    <property type="evidence" value="ECO:0007669"/>
    <property type="project" value="UniProtKB-ARBA"/>
</dbReference>
<dbReference type="SUPFAM" id="SSF54909">
    <property type="entry name" value="Dimeric alpha+beta barrel"/>
    <property type="match status" value="1"/>
</dbReference>